<evidence type="ECO:0000313" key="3">
    <source>
        <dbReference type="Proteomes" id="UP001628179"/>
    </source>
</evidence>
<dbReference type="Gene3D" id="3.40.50.150">
    <property type="entry name" value="Vaccinia Virus protein VP39"/>
    <property type="match status" value="1"/>
</dbReference>
<dbReference type="InterPro" id="IPR029063">
    <property type="entry name" value="SAM-dependent_MTases_sf"/>
</dbReference>
<dbReference type="EMBL" id="BAAFSV010000005">
    <property type="protein sequence ID" value="GAB1319229.1"/>
    <property type="molecule type" value="Genomic_DNA"/>
</dbReference>
<accession>A0ABQ0GNG7</accession>
<proteinExistence type="predicted"/>
<dbReference type="GO" id="GO:0032259">
    <property type="term" value="P:methylation"/>
    <property type="evidence" value="ECO:0007669"/>
    <property type="project" value="UniProtKB-KW"/>
</dbReference>
<dbReference type="CDD" id="cd02440">
    <property type="entry name" value="AdoMet_MTases"/>
    <property type="match status" value="1"/>
</dbReference>
<name>A0ABQ0GNG7_9PEZI</name>
<keyword evidence="3" id="KW-1185">Reference proteome</keyword>
<dbReference type="Pfam" id="PF08241">
    <property type="entry name" value="Methyltransf_11"/>
    <property type="match status" value="1"/>
</dbReference>
<dbReference type="InterPro" id="IPR013216">
    <property type="entry name" value="Methyltransf_11"/>
</dbReference>
<feature type="domain" description="Methyltransferase type 11" evidence="1">
    <location>
        <begin position="52"/>
        <end position="161"/>
    </location>
</feature>
<dbReference type="PANTHER" id="PTHR43861">
    <property type="entry name" value="TRANS-ACONITATE 2-METHYLTRANSFERASE-RELATED"/>
    <property type="match status" value="1"/>
</dbReference>
<gene>
    <name evidence="2" type="ORF">MFIFM68171_09439</name>
</gene>
<keyword evidence="2" id="KW-0489">Methyltransferase</keyword>
<dbReference type="PANTHER" id="PTHR43861:SF1">
    <property type="entry name" value="TRANS-ACONITATE 2-METHYLTRANSFERASE"/>
    <property type="match status" value="1"/>
</dbReference>
<keyword evidence="2" id="KW-0808">Transferase</keyword>
<dbReference type="Proteomes" id="UP001628179">
    <property type="component" value="Unassembled WGS sequence"/>
</dbReference>
<dbReference type="GeneID" id="98180181"/>
<dbReference type="GO" id="GO:0008168">
    <property type="term" value="F:methyltransferase activity"/>
    <property type="evidence" value="ECO:0007669"/>
    <property type="project" value="UniProtKB-KW"/>
</dbReference>
<evidence type="ECO:0000259" key="1">
    <source>
        <dbReference type="Pfam" id="PF08241"/>
    </source>
</evidence>
<evidence type="ECO:0000313" key="2">
    <source>
        <dbReference type="EMBL" id="GAB1319229.1"/>
    </source>
</evidence>
<dbReference type="SUPFAM" id="SSF53335">
    <property type="entry name" value="S-adenosyl-L-methionine-dependent methyltransferases"/>
    <property type="match status" value="1"/>
</dbReference>
<organism evidence="2 3">
    <name type="scientific">Madurella fahalii</name>
    <dbReference type="NCBI Taxonomy" id="1157608"/>
    <lineage>
        <taxon>Eukaryota</taxon>
        <taxon>Fungi</taxon>
        <taxon>Dikarya</taxon>
        <taxon>Ascomycota</taxon>
        <taxon>Pezizomycotina</taxon>
        <taxon>Sordariomycetes</taxon>
        <taxon>Sordariomycetidae</taxon>
        <taxon>Sordariales</taxon>
        <taxon>Sordariales incertae sedis</taxon>
        <taxon>Madurella</taxon>
    </lineage>
</organism>
<reference evidence="2 3" key="1">
    <citation type="submission" date="2024-09" db="EMBL/GenBank/DDBJ databases">
        <title>Itraconazole resistance in Madurella fahalii resulting from another homologue of gene encoding cytochrome P450 14-alpha sterol demethylase (CYP51).</title>
        <authorList>
            <person name="Yoshioka I."/>
            <person name="Fahal A.H."/>
            <person name="Kaneko S."/>
            <person name="Yaguchi T."/>
        </authorList>
    </citation>
    <scope>NUCLEOTIDE SEQUENCE [LARGE SCALE GENOMIC DNA]</scope>
    <source>
        <strain evidence="2 3">IFM 68171</strain>
    </source>
</reference>
<comment type="caution">
    <text evidence="2">The sequence shown here is derived from an EMBL/GenBank/DDBJ whole genome shotgun (WGS) entry which is preliminary data.</text>
</comment>
<protein>
    <submittedName>
        <fullName evidence="2">Methyltransferase type 11 domain-containing protein</fullName>
    </submittedName>
</protein>
<sequence length="284" mass="31469">MSPTKLVENSEWSTFAPAFMQMVSAGPGTAPAQHMATHADKLLPFSQATTVLDMGCGPGQVTEAVLAQHGARLPAEARVVGADNNTQMLQGYAARKEKEISQGKEHWKRAETVQTDVHDCAAFADGSASHILAGFLVFLVPEPEKALQAMKRVLKPGGVLALSAWQESEWMDFMYYPKKVRPDLVMPVPPADWTMPESVRTKLEQAGFKYIEVIQTEGYMPFEDYAEICRFMLTKMPLAARAVTQMTDEEVLRTHELMVKDIKARHPTVPAKMVGKATIAYCRK</sequence>
<dbReference type="RefSeq" id="XP_070920959.1">
    <property type="nucleotide sequence ID" value="XM_071064858.1"/>
</dbReference>